<reference evidence="3" key="1">
    <citation type="journal article" date="2012" name="BMC Genomics">
        <title>Genome sequence of the necrotrophic fungus Penicillium digitatum, the main postharvest pathogen of citrus.</title>
        <authorList>
            <person name="Marcet-Houben M."/>
            <person name="Ballester A.-R."/>
            <person name="de la Fuente B."/>
            <person name="Harries E."/>
            <person name="Marcos J.F."/>
            <person name="Gonzalez-Candelas L."/>
            <person name="Gabaldon T."/>
        </authorList>
    </citation>
    <scope>NUCLEOTIDE SEQUENCE [LARGE SCALE GENOMIC DNA]</scope>
    <source>
        <strain evidence="3">PHI26 / CECT 20796</strain>
    </source>
</reference>
<dbReference type="Proteomes" id="UP000009882">
    <property type="component" value="Unassembled WGS sequence"/>
</dbReference>
<evidence type="ECO:0000313" key="3">
    <source>
        <dbReference type="Proteomes" id="UP000009882"/>
    </source>
</evidence>
<evidence type="ECO:0000313" key="2">
    <source>
        <dbReference type="EMBL" id="EKV11274.1"/>
    </source>
</evidence>
<keyword evidence="3" id="KW-1185">Reference proteome</keyword>
<comment type="caution">
    <text evidence="2">The sequence shown here is derived from an EMBL/GenBank/DDBJ whole genome shotgun (WGS) entry which is preliminary data.</text>
</comment>
<sequence>MTNYRILRSTSRKKFANSTPPPKPSLTPYISLIPARALPGTA</sequence>
<protein>
    <submittedName>
        <fullName evidence="2">Uncharacterized protein</fullName>
    </submittedName>
</protein>
<gene>
    <name evidence="2" type="ORF">PDIG_51100</name>
</gene>
<name>K9FQ17_PEND2</name>
<dbReference type="InParanoid" id="K9FQ17"/>
<organism evidence="2 3">
    <name type="scientific">Penicillium digitatum (strain PHI26 / CECT 20796)</name>
    <name type="common">Green mold</name>
    <dbReference type="NCBI Taxonomy" id="1170229"/>
    <lineage>
        <taxon>Eukaryota</taxon>
        <taxon>Fungi</taxon>
        <taxon>Dikarya</taxon>
        <taxon>Ascomycota</taxon>
        <taxon>Pezizomycotina</taxon>
        <taxon>Eurotiomycetes</taxon>
        <taxon>Eurotiomycetidae</taxon>
        <taxon>Eurotiales</taxon>
        <taxon>Aspergillaceae</taxon>
        <taxon>Penicillium</taxon>
    </lineage>
</organism>
<feature type="region of interest" description="Disordered" evidence="1">
    <location>
        <begin position="1"/>
        <end position="29"/>
    </location>
</feature>
<dbReference type="AlphaFoldDB" id="K9FQ17"/>
<accession>K9FQ17</accession>
<dbReference type="HOGENOM" id="CLU_3260709_0_0_1"/>
<dbReference type="EMBL" id="AKCT01000207">
    <property type="protein sequence ID" value="EKV11274.1"/>
    <property type="molecule type" value="Genomic_DNA"/>
</dbReference>
<proteinExistence type="predicted"/>
<evidence type="ECO:0000256" key="1">
    <source>
        <dbReference type="SAM" id="MobiDB-lite"/>
    </source>
</evidence>